<dbReference type="PANTHER" id="PTHR38248">
    <property type="entry name" value="FUNK1 6"/>
    <property type="match status" value="1"/>
</dbReference>
<evidence type="ECO:0000256" key="4">
    <source>
        <dbReference type="ARBA" id="ARBA00013948"/>
    </source>
</evidence>
<feature type="region of interest" description="Disordered" evidence="10">
    <location>
        <begin position="1"/>
        <end position="39"/>
    </location>
</feature>
<dbReference type="InParanoid" id="A0A5J5EI52"/>
<feature type="domain" description="Protein kinase" evidence="11">
    <location>
        <begin position="396"/>
        <end position="713"/>
    </location>
</feature>
<dbReference type="Pfam" id="PF17667">
    <property type="entry name" value="Pkinase_fungal"/>
    <property type="match status" value="2"/>
</dbReference>
<comment type="catalytic activity">
    <reaction evidence="8">
        <text>L-threonyl-[protein] + ATP = O-phospho-L-threonyl-[protein] + ADP + H(+)</text>
        <dbReference type="Rhea" id="RHEA:46608"/>
        <dbReference type="Rhea" id="RHEA-COMP:11060"/>
        <dbReference type="Rhea" id="RHEA-COMP:11605"/>
        <dbReference type="ChEBI" id="CHEBI:15378"/>
        <dbReference type="ChEBI" id="CHEBI:30013"/>
        <dbReference type="ChEBI" id="CHEBI:30616"/>
        <dbReference type="ChEBI" id="CHEBI:61977"/>
        <dbReference type="ChEBI" id="CHEBI:456216"/>
        <dbReference type="EC" id="2.7.11.1"/>
    </reaction>
</comment>
<evidence type="ECO:0000256" key="3">
    <source>
        <dbReference type="ARBA" id="ARBA00012513"/>
    </source>
</evidence>
<evidence type="ECO:0000256" key="2">
    <source>
        <dbReference type="ARBA" id="ARBA00011534"/>
    </source>
</evidence>
<dbReference type="GO" id="GO:0004674">
    <property type="term" value="F:protein serine/threonine kinase activity"/>
    <property type="evidence" value="ECO:0007669"/>
    <property type="project" value="UniProtKB-EC"/>
</dbReference>
<evidence type="ECO:0000256" key="9">
    <source>
        <dbReference type="ARBA" id="ARBA00048679"/>
    </source>
</evidence>
<comment type="subunit">
    <text evidence="2">Component of the EKC/KEOPS complex composed of at least BUD32, CGI121, GON7, KAE1 and PCC1; the whole complex dimerizes.</text>
</comment>
<dbReference type="EMBL" id="VXIS01000267">
    <property type="protein sequence ID" value="KAA8895402.1"/>
    <property type="molecule type" value="Genomic_DNA"/>
</dbReference>
<dbReference type="Gene3D" id="1.10.510.10">
    <property type="entry name" value="Transferase(Phosphotransferase) domain 1"/>
    <property type="match status" value="1"/>
</dbReference>
<comment type="catalytic activity">
    <reaction evidence="9">
        <text>L-seryl-[protein] + ATP = O-phospho-L-seryl-[protein] + ADP + H(+)</text>
        <dbReference type="Rhea" id="RHEA:17989"/>
        <dbReference type="Rhea" id="RHEA-COMP:9863"/>
        <dbReference type="Rhea" id="RHEA-COMP:11604"/>
        <dbReference type="ChEBI" id="CHEBI:15378"/>
        <dbReference type="ChEBI" id="CHEBI:29999"/>
        <dbReference type="ChEBI" id="CHEBI:30616"/>
        <dbReference type="ChEBI" id="CHEBI:83421"/>
        <dbReference type="ChEBI" id="CHEBI:456216"/>
        <dbReference type="EC" id="2.7.11.1"/>
    </reaction>
</comment>
<keyword evidence="13" id="KW-1185">Reference proteome</keyword>
<evidence type="ECO:0000256" key="8">
    <source>
        <dbReference type="ARBA" id="ARBA00047899"/>
    </source>
</evidence>
<dbReference type="InterPro" id="IPR011009">
    <property type="entry name" value="Kinase-like_dom_sf"/>
</dbReference>
<proteinExistence type="predicted"/>
<dbReference type="PROSITE" id="PS50011">
    <property type="entry name" value="PROTEIN_KINASE_DOM"/>
    <property type="match status" value="1"/>
</dbReference>
<dbReference type="InterPro" id="IPR008266">
    <property type="entry name" value="Tyr_kinase_AS"/>
</dbReference>
<dbReference type="PROSITE" id="PS00109">
    <property type="entry name" value="PROTEIN_KINASE_TYR"/>
    <property type="match status" value="1"/>
</dbReference>
<name>A0A5J5EI52_9PEZI</name>
<evidence type="ECO:0000259" key="11">
    <source>
        <dbReference type="PROSITE" id="PS50011"/>
    </source>
</evidence>
<evidence type="ECO:0000313" key="12">
    <source>
        <dbReference type="EMBL" id="KAA8895402.1"/>
    </source>
</evidence>
<protein>
    <recommendedName>
        <fullName evidence="5">EKC/KEOPS complex subunit BUD32</fullName>
        <ecNumber evidence="3">2.7.11.1</ecNumber>
    </recommendedName>
    <alternativeName>
        <fullName evidence="6 7">Atypical Serine/threonine protein kinase BUD32</fullName>
    </alternativeName>
    <alternativeName>
        <fullName evidence="4">EKC/KEOPS complex subunit bud32</fullName>
    </alternativeName>
</protein>
<dbReference type="EC" id="2.7.11.1" evidence="3"/>
<sequence length="713" mass="80398">MDRRTEACPPAPPRPLPLKQSWVRQSASMQSQPTNSGASASLVLEQSLQHLSSTSGTEQSMPCGISSESFRPQGPLNTTQVAVDLALYMELWDKVVYDDALLWAMFDGPTCVQVPESLHDGSSWVNWPQESARDSAVLRWFFNDIVPLLPLVSRAHTMQYLALEKTDLLLRCAAPNSMLRTYWAQVRVVGRVRSNRDKDGRDKTLVQLATYVRELFSAQPQRCWALGFTLCGSVMRVYRFDRSGAVVSTPIDIHKEPLMFIKAMAGFVAMDASAIGFDPSIRWHRVNIVDSRIGWHQVNSFRLADTDGCDADDGHTEEFDTAHPDSSETIYDPTVSFVERHQPEPFIWANGNRYRIDPSFIVSRYAIATRGTVCWRARPYDAPADSPWEYVVKDQWRAEEWSVEGDFLSVIARATRGLPEYIWHTDVRVAGNTVDVANYVRGGLIHGTASTPTTPPRLTITSKNLYHTAPDIQMQNRIKTRLIMRPLGLPLLSFTSYKHLLLALIDAIRGHQHMYREHRIVHRDLSMNNILLYANPGPPYGFLIDFDFAVARSGTELSGAEFVGTFKYMSIDVLSRCLRGPHAPQHDLESFYYVLLDIAIYYDGRGHRRAPLPRHTVFVDPVEENAPSIAALAKSCYLDPYQFAMRVLPTIAPEAHCIVEVLDDWRALIAGWQLRLRPSGVRLGPGIMDEHSVADRMYNDVLKVLEIGVEALG</sequence>
<comment type="function">
    <text evidence="1">Component of the EKC/KEOPS complex that is required for the formation of a threonylcarbamoyl group on adenosine at position 37 (t(6)A37) in tRNAs that read codons beginning with adenine. The complex is probably involved in the transfer of the threonylcarbamoyl moiety of threonylcarbamoyl-AMP (TC-AMP) to the N6 group of A37. BUD32 has ATPase activity in the context of the EKC/KEOPS complex and likely plays a supporting role to the catalytic subunit KAE1. The EKC/KEOPS complex also promotes both telomere uncapping and telomere elongation. The complex is required for efficient recruitment of transcriptional coactivators.</text>
</comment>
<feature type="region of interest" description="Disordered" evidence="10">
    <location>
        <begin position="51"/>
        <end position="71"/>
    </location>
</feature>
<evidence type="ECO:0000256" key="7">
    <source>
        <dbReference type="ARBA" id="ARBA00033194"/>
    </source>
</evidence>
<dbReference type="Proteomes" id="UP000326924">
    <property type="component" value="Unassembled WGS sequence"/>
</dbReference>
<dbReference type="GO" id="GO:0005524">
    <property type="term" value="F:ATP binding"/>
    <property type="evidence" value="ECO:0007669"/>
    <property type="project" value="InterPro"/>
</dbReference>
<organism evidence="12 13">
    <name type="scientific">Sphaerosporella brunnea</name>
    <dbReference type="NCBI Taxonomy" id="1250544"/>
    <lineage>
        <taxon>Eukaryota</taxon>
        <taxon>Fungi</taxon>
        <taxon>Dikarya</taxon>
        <taxon>Ascomycota</taxon>
        <taxon>Pezizomycotina</taxon>
        <taxon>Pezizomycetes</taxon>
        <taxon>Pezizales</taxon>
        <taxon>Pyronemataceae</taxon>
        <taxon>Sphaerosporella</taxon>
    </lineage>
</organism>
<feature type="compositionally biased region" description="Polar residues" evidence="10">
    <location>
        <begin position="22"/>
        <end position="39"/>
    </location>
</feature>
<comment type="caution">
    <text evidence="12">The sequence shown here is derived from an EMBL/GenBank/DDBJ whole genome shotgun (WGS) entry which is preliminary data.</text>
</comment>
<dbReference type="PANTHER" id="PTHR38248:SF2">
    <property type="entry name" value="FUNK1 11"/>
    <property type="match status" value="1"/>
</dbReference>
<dbReference type="InterPro" id="IPR000719">
    <property type="entry name" value="Prot_kinase_dom"/>
</dbReference>
<dbReference type="OrthoDB" id="5584477at2759"/>
<dbReference type="AlphaFoldDB" id="A0A5J5EI52"/>
<gene>
    <name evidence="12" type="ORF">FN846DRAFT_894187</name>
</gene>
<evidence type="ECO:0000313" key="13">
    <source>
        <dbReference type="Proteomes" id="UP000326924"/>
    </source>
</evidence>
<evidence type="ECO:0000256" key="6">
    <source>
        <dbReference type="ARBA" id="ARBA00030980"/>
    </source>
</evidence>
<dbReference type="SUPFAM" id="SSF56112">
    <property type="entry name" value="Protein kinase-like (PK-like)"/>
    <property type="match status" value="1"/>
</dbReference>
<evidence type="ECO:0000256" key="1">
    <source>
        <dbReference type="ARBA" id="ARBA00003747"/>
    </source>
</evidence>
<dbReference type="InterPro" id="IPR040976">
    <property type="entry name" value="Pkinase_fungal"/>
</dbReference>
<reference evidence="12 13" key="1">
    <citation type="submission" date="2019-09" db="EMBL/GenBank/DDBJ databases">
        <title>Draft genome of the ectomycorrhizal ascomycete Sphaerosporella brunnea.</title>
        <authorList>
            <consortium name="DOE Joint Genome Institute"/>
            <person name="Benucci G.M."/>
            <person name="Marozzi G."/>
            <person name="Antonielli L."/>
            <person name="Sanchez S."/>
            <person name="Marco P."/>
            <person name="Wang X."/>
            <person name="Falini L.B."/>
            <person name="Barry K."/>
            <person name="Haridas S."/>
            <person name="Lipzen A."/>
            <person name="Labutti K."/>
            <person name="Grigoriev I.V."/>
            <person name="Murat C."/>
            <person name="Martin F."/>
            <person name="Albertini E."/>
            <person name="Donnini D."/>
            <person name="Bonito G."/>
        </authorList>
    </citation>
    <scope>NUCLEOTIDE SEQUENCE [LARGE SCALE GENOMIC DNA]</scope>
    <source>
        <strain evidence="12 13">Sb_GMNB300</strain>
    </source>
</reference>
<evidence type="ECO:0000256" key="10">
    <source>
        <dbReference type="SAM" id="MobiDB-lite"/>
    </source>
</evidence>
<evidence type="ECO:0000256" key="5">
    <source>
        <dbReference type="ARBA" id="ARBA00019973"/>
    </source>
</evidence>
<accession>A0A5J5EI52</accession>